<dbReference type="STRING" id="639004.SAMN04488239_104305"/>
<dbReference type="OrthoDB" id="7421214at2"/>
<gene>
    <name evidence="3" type="ORF">SAMN04488239_104305</name>
</gene>
<dbReference type="SUPFAM" id="SSF51905">
    <property type="entry name" value="FAD/NAD(P)-binding domain"/>
    <property type="match status" value="1"/>
</dbReference>
<dbReference type="Proteomes" id="UP000199628">
    <property type="component" value="Unassembled WGS sequence"/>
</dbReference>
<accession>A0A1G6R484</accession>
<keyword evidence="1" id="KW-0560">Oxidoreductase</keyword>
<reference evidence="4" key="1">
    <citation type="submission" date="2016-10" db="EMBL/GenBank/DDBJ databases">
        <authorList>
            <person name="Varghese N."/>
            <person name="Submissions S."/>
        </authorList>
    </citation>
    <scope>NUCLEOTIDE SEQUENCE [LARGE SCALE GENOMIC DNA]</scope>
    <source>
        <strain evidence="4">CGMCC 1.9108</strain>
    </source>
</reference>
<dbReference type="InterPro" id="IPR036188">
    <property type="entry name" value="FAD/NAD-bd_sf"/>
</dbReference>
<dbReference type="GO" id="GO:0016491">
    <property type="term" value="F:oxidoreductase activity"/>
    <property type="evidence" value="ECO:0007669"/>
    <property type="project" value="UniProtKB-KW"/>
</dbReference>
<feature type="domain" description="FAD dependent oxidoreductase" evidence="2">
    <location>
        <begin position="3"/>
        <end position="334"/>
    </location>
</feature>
<dbReference type="Gene3D" id="3.50.50.60">
    <property type="entry name" value="FAD/NAD(P)-binding domain"/>
    <property type="match status" value="1"/>
</dbReference>
<dbReference type="GO" id="GO:0005737">
    <property type="term" value="C:cytoplasm"/>
    <property type="evidence" value="ECO:0007669"/>
    <property type="project" value="TreeGrafter"/>
</dbReference>
<dbReference type="RefSeq" id="WP_093029633.1">
    <property type="nucleotide sequence ID" value="NZ_FMZV01000004.1"/>
</dbReference>
<evidence type="ECO:0000259" key="2">
    <source>
        <dbReference type="Pfam" id="PF01266"/>
    </source>
</evidence>
<proteinExistence type="predicted"/>
<organism evidence="3 4">
    <name type="scientific">Ruegeria marina</name>
    <dbReference type="NCBI Taxonomy" id="639004"/>
    <lineage>
        <taxon>Bacteria</taxon>
        <taxon>Pseudomonadati</taxon>
        <taxon>Pseudomonadota</taxon>
        <taxon>Alphaproteobacteria</taxon>
        <taxon>Rhodobacterales</taxon>
        <taxon>Roseobacteraceae</taxon>
        <taxon>Ruegeria</taxon>
    </lineage>
</organism>
<protein>
    <submittedName>
        <fullName evidence="3">Glycine/D-amino acid oxidase</fullName>
    </submittedName>
</protein>
<dbReference type="Pfam" id="PF01266">
    <property type="entry name" value="DAO"/>
    <property type="match status" value="1"/>
</dbReference>
<dbReference type="Gene3D" id="3.30.9.10">
    <property type="entry name" value="D-Amino Acid Oxidase, subunit A, domain 2"/>
    <property type="match status" value="1"/>
</dbReference>
<keyword evidence="4" id="KW-1185">Reference proteome</keyword>
<dbReference type="PANTHER" id="PTHR13847:SF287">
    <property type="entry name" value="FAD-DEPENDENT OXIDOREDUCTASE DOMAIN-CONTAINING PROTEIN 1"/>
    <property type="match status" value="1"/>
</dbReference>
<dbReference type="PANTHER" id="PTHR13847">
    <property type="entry name" value="SARCOSINE DEHYDROGENASE-RELATED"/>
    <property type="match status" value="1"/>
</dbReference>
<evidence type="ECO:0000256" key="1">
    <source>
        <dbReference type="ARBA" id="ARBA00023002"/>
    </source>
</evidence>
<sequence length="356" mass="37994">MIDFLVIGGGIAGLSAGARLSAHGKVTVLEAEEALGYHASGRSAALFEAAYGKPAVVALNRASADYHHTANGGYLTPRGLMLLGGSDQAESFETDVADMEMEPIPFETARAMVPILNPETVAFTAHHAQAWDIDTDRLMQDFARVIRANGGAVLTRQRVTRISRGAVWQVEAGEVFEARNIVNAAGAWADQVAGMAGVAPIGLQPYRRSMARIPAPGGHDLSGWPMLMGVGETWYAKPDAGKLIVSPADADPVEPQDAWADDMVLAEGLARYQEMVTEEVTRMESNWAGLRSFAPDRVLVLGPDPDQRDFIWCAGQGGYGFQTSPAASQLLCDLVTGAAPEIEAGVVAQLRPERLR</sequence>
<dbReference type="AlphaFoldDB" id="A0A1G6R484"/>
<dbReference type="EMBL" id="FMZV01000004">
    <property type="protein sequence ID" value="SDC98726.1"/>
    <property type="molecule type" value="Genomic_DNA"/>
</dbReference>
<dbReference type="InterPro" id="IPR006076">
    <property type="entry name" value="FAD-dep_OxRdtase"/>
</dbReference>
<evidence type="ECO:0000313" key="3">
    <source>
        <dbReference type="EMBL" id="SDC98726.1"/>
    </source>
</evidence>
<name>A0A1G6R484_9RHOB</name>
<evidence type="ECO:0000313" key="4">
    <source>
        <dbReference type="Proteomes" id="UP000199628"/>
    </source>
</evidence>